<dbReference type="KEGG" id="kphy:AOZ06_39100"/>
<dbReference type="RefSeq" id="WP_054297253.1">
    <property type="nucleotide sequence ID" value="NZ_CP012752.1"/>
</dbReference>
<name>A0A0N7F5W9_9PSEU</name>
<keyword evidence="2" id="KW-1185">Reference proteome</keyword>
<evidence type="ECO:0000313" key="1">
    <source>
        <dbReference type="EMBL" id="ALG15399.1"/>
    </source>
</evidence>
<proteinExistence type="predicted"/>
<sequence length="127" mass="14298">MIRSHWRAGPQEAWTGQVFVSVTDFTSSRVLDLPGIALAGYGLRRGWATLDGAVGMWLWTKPARRRSGSVSVWTSAAALSGFVRWPPHVRIMKKYRTRGRIAAHNWHADEFDQGLVWRAALARLNQA</sequence>
<organism evidence="1 2">
    <name type="scientific">Kibdelosporangium phytohabitans</name>
    <dbReference type="NCBI Taxonomy" id="860235"/>
    <lineage>
        <taxon>Bacteria</taxon>
        <taxon>Bacillati</taxon>
        <taxon>Actinomycetota</taxon>
        <taxon>Actinomycetes</taxon>
        <taxon>Pseudonocardiales</taxon>
        <taxon>Pseudonocardiaceae</taxon>
        <taxon>Kibdelosporangium</taxon>
    </lineage>
</organism>
<dbReference type="AlphaFoldDB" id="A0A0N7F5W9"/>
<protein>
    <recommendedName>
        <fullName evidence="3">DUF3291 domain-containing protein</fullName>
    </recommendedName>
</protein>
<dbReference type="OrthoDB" id="4550602at2"/>
<evidence type="ECO:0008006" key="3">
    <source>
        <dbReference type="Google" id="ProtNLM"/>
    </source>
</evidence>
<evidence type="ECO:0000313" key="2">
    <source>
        <dbReference type="Proteomes" id="UP000063699"/>
    </source>
</evidence>
<accession>A0A0N7F5W9</accession>
<reference evidence="1 2" key="1">
    <citation type="submission" date="2015-07" db="EMBL/GenBank/DDBJ databases">
        <title>Genome sequencing of Kibdelosporangium phytohabitans.</title>
        <authorList>
            <person name="Qin S."/>
            <person name="Xing K."/>
        </authorList>
    </citation>
    <scope>NUCLEOTIDE SEQUENCE [LARGE SCALE GENOMIC DNA]</scope>
    <source>
        <strain evidence="1 2">KLBMP1111</strain>
    </source>
</reference>
<dbReference type="Proteomes" id="UP000063699">
    <property type="component" value="Chromosome"/>
</dbReference>
<dbReference type="EMBL" id="CP012752">
    <property type="protein sequence ID" value="ALG15399.1"/>
    <property type="molecule type" value="Genomic_DNA"/>
</dbReference>
<gene>
    <name evidence="1" type="ORF">AOZ06_39100</name>
</gene>